<protein>
    <submittedName>
        <fullName evidence="1">ZSCAN30 isoform 7</fullName>
    </submittedName>
</protein>
<dbReference type="Proteomes" id="UP000236370">
    <property type="component" value="Unassembled WGS sequence"/>
</dbReference>
<dbReference type="AlphaFoldDB" id="A0A2J8MM91"/>
<reference evidence="1 2" key="1">
    <citation type="submission" date="2017-12" db="EMBL/GenBank/DDBJ databases">
        <title>High-resolution comparative analysis of great ape genomes.</title>
        <authorList>
            <person name="Pollen A."/>
            <person name="Hastie A."/>
            <person name="Hormozdiari F."/>
            <person name="Dougherty M."/>
            <person name="Liu R."/>
            <person name="Chaisson M."/>
            <person name="Hoppe E."/>
            <person name="Hill C."/>
            <person name="Pang A."/>
            <person name="Hillier L."/>
            <person name="Baker C."/>
            <person name="Armstrong J."/>
            <person name="Shendure J."/>
            <person name="Paten B."/>
            <person name="Wilson R."/>
            <person name="Chao H."/>
            <person name="Schneider V."/>
            <person name="Ventura M."/>
            <person name="Kronenberg Z."/>
            <person name="Murali S."/>
            <person name="Gordon D."/>
            <person name="Cantsilieris S."/>
            <person name="Munson K."/>
            <person name="Nelson B."/>
            <person name="Raja A."/>
            <person name="Underwood J."/>
            <person name="Diekhans M."/>
            <person name="Fiddes I."/>
            <person name="Haussler D."/>
            <person name="Eichler E."/>
        </authorList>
    </citation>
    <scope>NUCLEOTIDE SEQUENCE [LARGE SCALE GENOMIC DNA]</scope>
    <source>
        <strain evidence="1">Yerkes chimp pedigree #C0471</strain>
    </source>
</reference>
<dbReference type="SMR" id="A0A2J8MM91"/>
<proteinExistence type="predicted"/>
<dbReference type="EMBL" id="NBAG03000251">
    <property type="protein sequence ID" value="PNI60607.1"/>
    <property type="molecule type" value="Genomic_DNA"/>
</dbReference>
<accession>A0A2J8MM91</accession>
<name>A0A2J8MM91_PANTR</name>
<organism evidence="1 2">
    <name type="scientific">Pan troglodytes</name>
    <name type="common">Chimpanzee</name>
    <dbReference type="NCBI Taxonomy" id="9598"/>
    <lineage>
        <taxon>Eukaryota</taxon>
        <taxon>Metazoa</taxon>
        <taxon>Chordata</taxon>
        <taxon>Craniata</taxon>
        <taxon>Vertebrata</taxon>
        <taxon>Euteleostomi</taxon>
        <taxon>Mammalia</taxon>
        <taxon>Eutheria</taxon>
        <taxon>Euarchontoglires</taxon>
        <taxon>Primates</taxon>
        <taxon>Haplorrhini</taxon>
        <taxon>Catarrhini</taxon>
        <taxon>Hominidae</taxon>
        <taxon>Pan</taxon>
    </lineage>
</organism>
<evidence type="ECO:0000313" key="2">
    <source>
        <dbReference type="Proteomes" id="UP000236370"/>
    </source>
</evidence>
<sequence>MSGEATVLAYHAPEEQEGLLVVKVEEENYVLDQDFGLQENPWSQEKCSGRK</sequence>
<evidence type="ECO:0000313" key="1">
    <source>
        <dbReference type="EMBL" id="PNI60607.1"/>
    </source>
</evidence>
<gene>
    <name evidence="1" type="ORF">CK820_G0019416</name>
</gene>
<comment type="caution">
    <text evidence="1">The sequence shown here is derived from an EMBL/GenBank/DDBJ whole genome shotgun (WGS) entry which is preliminary data.</text>
</comment>